<proteinExistence type="predicted"/>
<feature type="transmembrane region" description="Helical" evidence="1">
    <location>
        <begin position="305"/>
        <end position="322"/>
    </location>
</feature>
<comment type="caution">
    <text evidence="2">The sequence shown here is derived from an EMBL/GenBank/DDBJ whole genome shotgun (WGS) entry which is preliminary data.</text>
</comment>
<keyword evidence="3" id="KW-1185">Reference proteome</keyword>
<dbReference type="EMBL" id="JAUJEA010000002">
    <property type="protein sequence ID" value="MDN5201262.1"/>
    <property type="molecule type" value="Genomic_DNA"/>
</dbReference>
<sequence length="348" mass="39672">MKRRTIPVKAFKQILEEFIEIKKINPPNSKGLKHWGDKREKLQNGDILEAKFLSNWYSKLEKLQPSDIVTFYEEKLIGVFQDLNYSGVDDFLKKNRFSDDTGNLLPIKDLKALRSLNPPHPNEWIDKYTLSARFIPSIIALSNIPIFLSILSISKEVIPNFIVLIVLGLFVTVANGISGWISTKGKTFQDKYFSLDKLGLPTSYLMLFDFDSKYSENQKVEYRDKVKAFFDLCLKSKPEEIEDKFGAVQLLSEAGIKVKDNVKSNIIRSCNIRYGQIRNLIPATIIGAIISLLCVLIGIVLNDMLIVITSAIMAIALISWHLHLRYGKSLRIAAETYATYLINEFLSR</sequence>
<protein>
    <submittedName>
        <fullName evidence="2">Uncharacterized protein</fullName>
    </submittedName>
</protein>
<evidence type="ECO:0000313" key="3">
    <source>
        <dbReference type="Proteomes" id="UP001172082"/>
    </source>
</evidence>
<evidence type="ECO:0000313" key="2">
    <source>
        <dbReference type="EMBL" id="MDN5201262.1"/>
    </source>
</evidence>
<keyword evidence="1" id="KW-0812">Transmembrane</keyword>
<feature type="transmembrane region" description="Helical" evidence="1">
    <location>
        <begin position="160"/>
        <end position="181"/>
    </location>
</feature>
<feature type="transmembrane region" description="Helical" evidence="1">
    <location>
        <begin position="280"/>
        <end position="299"/>
    </location>
</feature>
<keyword evidence="1" id="KW-0472">Membrane</keyword>
<gene>
    <name evidence="2" type="ORF">QQ008_07815</name>
</gene>
<reference evidence="2" key="1">
    <citation type="submission" date="2023-06" db="EMBL/GenBank/DDBJ databases">
        <title>Genomic of Parafulvivirga corallium.</title>
        <authorList>
            <person name="Wang G."/>
        </authorList>
    </citation>
    <scope>NUCLEOTIDE SEQUENCE</scope>
    <source>
        <strain evidence="2">BMA10</strain>
    </source>
</reference>
<keyword evidence="1" id="KW-1133">Transmembrane helix</keyword>
<evidence type="ECO:0000256" key="1">
    <source>
        <dbReference type="SAM" id="Phobius"/>
    </source>
</evidence>
<organism evidence="2 3">
    <name type="scientific">Splendidivirga corallicola</name>
    <dbReference type="NCBI Taxonomy" id="3051826"/>
    <lineage>
        <taxon>Bacteria</taxon>
        <taxon>Pseudomonadati</taxon>
        <taxon>Bacteroidota</taxon>
        <taxon>Cytophagia</taxon>
        <taxon>Cytophagales</taxon>
        <taxon>Splendidivirgaceae</taxon>
        <taxon>Splendidivirga</taxon>
    </lineage>
</organism>
<accession>A0ABT8KKM3</accession>
<feature type="transmembrane region" description="Helical" evidence="1">
    <location>
        <begin position="134"/>
        <end position="154"/>
    </location>
</feature>
<dbReference type="Proteomes" id="UP001172082">
    <property type="component" value="Unassembled WGS sequence"/>
</dbReference>
<dbReference type="RefSeq" id="WP_346751288.1">
    <property type="nucleotide sequence ID" value="NZ_JAUJEA010000002.1"/>
</dbReference>
<name>A0ABT8KKM3_9BACT</name>